<evidence type="ECO:0000313" key="2">
    <source>
        <dbReference type="Proteomes" id="UP001476950"/>
    </source>
</evidence>
<organism evidence="1 2">
    <name type="scientific">Stenomitos frigidus AS-A4</name>
    <dbReference type="NCBI Taxonomy" id="2933935"/>
    <lineage>
        <taxon>Bacteria</taxon>
        <taxon>Bacillati</taxon>
        <taxon>Cyanobacteriota</taxon>
        <taxon>Cyanophyceae</taxon>
        <taxon>Leptolyngbyales</taxon>
        <taxon>Leptolyngbyaceae</taxon>
        <taxon>Stenomitos</taxon>
    </lineage>
</organism>
<sequence length="68" mass="7649">MQPNCNGAVSTALILFHKHDSLDGALYSFRWWEYSQSVLGFGTIALSFDGYHWLVLVSADLIEKALPF</sequence>
<comment type="caution">
    <text evidence="1">The sequence shown here is derived from an EMBL/GenBank/DDBJ whole genome shotgun (WGS) entry which is preliminary data.</text>
</comment>
<dbReference type="Proteomes" id="UP001476950">
    <property type="component" value="Unassembled WGS sequence"/>
</dbReference>
<gene>
    <name evidence="1" type="ORF">NDI38_25885</name>
</gene>
<accession>A0ABV0KRD9</accession>
<reference evidence="1 2" key="1">
    <citation type="submission" date="2022-04" db="EMBL/GenBank/DDBJ databases">
        <title>Positive selection, recombination, and allopatry shape intraspecific diversity of widespread and dominant cyanobacteria.</title>
        <authorList>
            <person name="Wei J."/>
            <person name="Shu W."/>
            <person name="Hu C."/>
        </authorList>
    </citation>
    <scope>NUCLEOTIDE SEQUENCE [LARGE SCALE GENOMIC DNA]</scope>
    <source>
        <strain evidence="1 2">AS-A4</strain>
    </source>
</reference>
<proteinExistence type="predicted"/>
<evidence type="ECO:0000313" key="1">
    <source>
        <dbReference type="EMBL" id="MEP1061807.1"/>
    </source>
</evidence>
<dbReference type="RefSeq" id="WP_190448048.1">
    <property type="nucleotide sequence ID" value="NZ_JAMPLM010000044.1"/>
</dbReference>
<dbReference type="EMBL" id="JAMPLM010000044">
    <property type="protein sequence ID" value="MEP1061807.1"/>
    <property type="molecule type" value="Genomic_DNA"/>
</dbReference>
<protein>
    <submittedName>
        <fullName evidence="1">Uncharacterized protein</fullName>
    </submittedName>
</protein>
<name>A0ABV0KRD9_9CYAN</name>
<keyword evidence="2" id="KW-1185">Reference proteome</keyword>